<reference evidence="2 3" key="1">
    <citation type="journal article" date="2014" name="Nat. Commun.">
        <title>Klebsormidium flaccidum genome reveals primary factors for plant terrestrial adaptation.</title>
        <authorList>
            <person name="Hori K."/>
            <person name="Maruyama F."/>
            <person name="Fujisawa T."/>
            <person name="Togashi T."/>
            <person name="Yamamoto N."/>
            <person name="Seo M."/>
            <person name="Sato S."/>
            <person name="Yamada T."/>
            <person name="Mori H."/>
            <person name="Tajima N."/>
            <person name="Moriyama T."/>
            <person name="Ikeuchi M."/>
            <person name="Watanabe M."/>
            <person name="Wada H."/>
            <person name="Kobayashi K."/>
            <person name="Saito M."/>
            <person name="Masuda T."/>
            <person name="Sasaki-Sekimoto Y."/>
            <person name="Mashiguchi K."/>
            <person name="Awai K."/>
            <person name="Shimojima M."/>
            <person name="Masuda S."/>
            <person name="Iwai M."/>
            <person name="Nobusawa T."/>
            <person name="Narise T."/>
            <person name="Kondo S."/>
            <person name="Saito H."/>
            <person name="Sato R."/>
            <person name="Murakawa M."/>
            <person name="Ihara Y."/>
            <person name="Oshima-Yamada Y."/>
            <person name="Ohtaka K."/>
            <person name="Satoh M."/>
            <person name="Sonobe K."/>
            <person name="Ishii M."/>
            <person name="Ohtani R."/>
            <person name="Kanamori-Sato M."/>
            <person name="Honoki R."/>
            <person name="Miyazaki D."/>
            <person name="Mochizuki H."/>
            <person name="Umetsu J."/>
            <person name="Higashi K."/>
            <person name="Shibata D."/>
            <person name="Kamiya Y."/>
            <person name="Sato N."/>
            <person name="Nakamura Y."/>
            <person name="Tabata S."/>
            <person name="Ida S."/>
            <person name="Kurokawa K."/>
            <person name="Ohta H."/>
        </authorList>
    </citation>
    <scope>NUCLEOTIDE SEQUENCE [LARGE SCALE GENOMIC DNA]</scope>
    <source>
        <strain evidence="2 3">NIES-2285</strain>
    </source>
</reference>
<dbReference type="Proteomes" id="UP000054558">
    <property type="component" value="Unassembled WGS sequence"/>
</dbReference>
<name>A0A1Y1HZ31_KLENI</name>
<dbReference type="AlphaFoldDB" id="A0A1Y1HZ31"/>
<evidence type="ECO:0000256" key="1">
    <source>
        <dbReference type="SAM" id="SignalP"/>
    </source>
</evidence>
<sequence>MAPFPPRFLLLLVAALLPMCHLAEAGRGLLQAPLVKDVSEFCSVQRRAFRFFTHLFPDQLARGVQIDYCQNLYPNLGTVTGTTTETALPGGGRFVQVSITATNVFAVAFLNDANNNRTLPLLGADVSVGDQDLDQLTPEQFNLVTARGSATYNPSFIQLDVPVGSPFPSLLDLDANIDDLRGVVTGPIRQNSYQNVAVGTPGEITVAQVSVAPTVEGELPPFITENVDLAVLSPNPALQEQVQALLAQITTVPVEAQFSLVDLEPFPTSPPGETCDPSSNLPNQCYDASGTVFVCCTGACGPNLAGDPQCA</sequence>
<evidence type="ECO:0000313" key="2">
    <source>
        <dbReference type="EMBL" id="GAQ82191.1"/>
    </source>
</evidence>
<feature type="signal peptide" evidence="1">
    <location>
        <begin position="1"/>
        <end position="25"/>
    </location>
</feature>
<keyword evidence="1" id="KW-0732">Signal</keyword>
<evidence type="ECO:0000313" key="3">
    <source>
        <dbReference type="Proteomes" id="UP000054558"/>
    </source>
</evidence>
<dbReference type="EMBL" id="DF237052">
    <property type="protein sequence ID" value="GAQ82191.1"/>
    <property type="molecule type" value="Genomic_DNA"/>
</dbReference>
<organism evidence="2 3">
    <name type="scientific">Klebsormidium nitens</name>
    <name type="common">Green alga</name>
    <name type="synonym">Ulothrix nitens</name>
    <dbReference type="NCBI Taxonomy" id="105231"/>
    <lineage>
        <taxon>Eukaryota</taxon>
        <taxon>Viridiplantae</taxon>
        <taxon>Streptophyta</taxon>
        <taxon>Klebsormidiophyceae</taxon>
        <taxon>Klebsormidiales</taxon>
        <taxon>Klebsormidiaceae</taxon>
        <taxon>Klebsormidium</taxon>
    </lineage>
</organism>
<feature type="chain" id="PRO_5012259829" evidence="1">
    <location>
        <begin position="26"/>
        <end position="311"/>
    </location>
</feature>
<gene>
    <name evidence="2" type="ORF">KFL_001030160</name>
</gene>
<protein>
    <submittedName>
        <fullName evidence="2">Uncharacterized protein</fullName>
    </submittedName>
</protein>
<proteinExistence type="predicted"/>
<accession>A0A1Y1HZ31</accession>
<keyword evidence="3" id="KW-1185">Reference proteome</keyword>